<evidence type="ECO:0000313" key="1">
    <source>
        <dbReference type="EMBL" id="GLT20447.1"/>
    </source>
</evidence>
<accession>A0ABQ6F5B4</accession>
<protein>
    <recommendedName>
        <fullName evidence="3">MarR family transcriptional regulator</fullName>
    </recommendedName>
</protein>
<comment type="caution">
    <text evidence="1">The sequence shown here is derived from an EMBL/GenBank/DDBJ whole genome shotgun (WGS) entry which is preliminary data.</text>
</comment>
<proteinExistence type="predicted"/>
<reference evidence="2" key="1">
    <citation type="journal article" date="2019" name="Int. J. Syst. Evol. Microbiol.">
        <title>The Global Catalogue of Microorganisms (GCM) 10K type strain sequencing project: providing services to taxonomists for standard genome sequencing and annotation.</title>
        <authorList>
            <consortium name="The Broad Institute Genomics Platform"/>
            <consortium name="The Broad Institute Genome Sequencing Center for Infectious Disease"/>
            <person name="Wu L."/>
            <person name="Ma J."/>
        </authorList>
    </citation>
    <scope>NUCLEOTIDE SEQUENCE [LARGE SCALE GENOMIC DNA]</scope>
    <source>
        <strain evidence="2">NBRC 108723</strain>
    </source>
</reference>
<dbReference type="EMBL" id="BSPW01000117">
    <property type="protein sequence ID" value="GLT20447.1"/>
    <property type="molecule type" value="Genomic_DNA"/>
</dbReference>
<gene>
    <name evidence="1" type="ORF">GCM10007938_42320</name>
</gene>
<evidence type="ECO:0008006" key="3">
    <source>
        <dbReference type="Google" id="ProtNLM"/>
    </source>
</evidence>
<name>A0ABQ6F5B4_9VIBR</name>
<dbReference type="Proteomes" id="UP001157138">
    <property type="component" value="Unassembled WGS sequence"/>
</dbReference>
<evidence type="ECO:0000313" key="2">
    <source>
        <dbReference type="Proteomes" id="UP001157138"/>
    </source>
</evidence>
<dbReference type="RefSeq" id="WP_284194273.1">
    <property type="nucleotide sequence ID" value="NZ_BSPW01000117.1"/>
</dbReference>
<organism evidence="1 2">
    <name type="scientific">Vibrio zhanjiangensis</name>
    <dbReference type="NCBI Taxonomy" id="1046128"/>
    <lineage>
        <taxon>Bacteria</taxon>
        <taxon>Pseudomonadati</taxon>
        <taxon>Pseudomonadota</taxon>
        <taxon>Gammaproteobacteria</taxon>
        <taxon>Vibrionales</taxon>
        <taxon>Vibrionaceae</taxon>
        <taxon>Vibrio</taxon>
    </lineage>
</organism>
<sequence>MSTAEYNEQFKNSIKNLAELCDLPRQSVCFQIMTLLNLFTRGQDRGEAERFESDDGQIYFDSNSIRQCMANHKTISNIHKGFSVLENAGFIERLVIDKNGKPIQTATFKRNSVMIYYRMTEKGLTLFGNV</sequence>
<keyword evidence="2" id="KW-1185">Reference proteome</keyword>